<accession>A0A9P6IC14</accession>
<dbReference type="PANTHER" id="PTHR38116:SF1">
    <property type="entry name" value="BZIP DOMAIN-CONTAINING PROTEIN"/>
    <property type="match status" value="1"/>
</dbReference>
<dbReference type="AlphaFoldDB" id="A0A9P6IC14"/>
<organism evidence="1 2">
    <name type="scientific">Colletotrichum karsti</name>
    <dbReference type="NCBI Taxonomy" id="1095194"/>
    <lineage>
        <taxon>Eukaryota</taxon>
        <taxon>Fungi</taxon>
        <taxon>Dikarya</taxon>
        <taxon>Ascomycota</taxon>
        <taxon>Pezizomycotina</taxon>
        <taxon>Sordariomycetes</taxon>
        <taxon>Hypocreomycetidae</taxon>
        <taxon>Glomerellales</taxon>
        <taxon>Glomerellaceae</taxon>
        <taxon>Colletotrichum</taxon>
        <taxon>Colletotrichum boninense species complex</taxon>
    </lineage>
</organism>
<evidence type="ECO:0000313" key="2">
    <source>
        <dbReference type="Proteomes" id="UP000781932"/>
    </source>
</evidence>
<evidence type="ECO:0008006" key="3">
    <source>
        <dbReference type="Google" id="ProtNLM"/>
    </source>
</evidence>
<dbReference type="Pfam" id="PF11905">
    <property type="entry name" value="DUF3425"/>
    <property type="match status" value="1"/>
</dbReference>
<dbReference type="Proteomes" id="UP000781932">
    <property type="component" value="Unassembled WGS sequence"/>
</dbReference>
<gene>
    <name evidence="1" type="ORF">CkaCkLH20_01659</name>
</gene>
<dbReference type="EMBL" id="JAATWM020000004">
    <property type="protein sequence ID" value="KAF9880617.1"/>
    <property type="molecule type" value="Genomic_DNA"/>
</dbReference>
<dbReference type="RefSeq" id="XP_038750078.1">
    <property type="nucleotide sequence ID" value="XM_038884378.1"/>
</dbReference>
<dbReference type="PANTHER" id="PTHR38116">
    <property type="entry name" value="CHROMOSOME 7, WHOLE GENOME SHOTGUN SEQUENCE"/>
    <property type="match status" value="1"/>
</dbReference>
<comment type="caution">
    <text evidence="1">The sequence shown here is derived from an EMBL/GenBank/DDBJ whole genome shotgun (WGS) entry which is preliminary data.</text>
</comment>
<proteinExistence type="predicted"/>
<reference evidence="1" key="1">
    <citation type="submission" date="2020-03" db="EMBL/GenBank/DDBJ databases">
        <authorList>
            <person name="He L."/>
        </authorList>
    </citation>
    <scope>NUCLEOTIDE SEQUENCE</scope>
    <source>
        <strain evidence="1">CkLH20</strain>
    </source>
</reference>
<name>A0A9P6IC14_9PEZI</name>
<dbReference type="GeneID" id="62157452"/>
<sequence>MNSGFLQPRATGMEDTACALAEQRGEEDWSGITNQRVRKKLQNRLNKRLSRQRKRSRRCAESARALDLPEAASLNTAHTADMELCAVTLEASYWGGEDPTFNYSSRDDITEKRAFLTRFAEQALLSYAMGSPRPDHYMRLLQLNIINGLTNNAAALGFSFDWLICESVSPFGHDSQNSKAGTVQGLSVPPSLAPTNMQLGIKHHPWLDLFPLPRLRDNLLVAVLSMTVEEEEELFSYIIGSAGGKAEWAGLVVWGEPWDPRNWEVTPPFLHRWGFLLRGCSELMHSTNYWRGRRGEKSMGNPKCN</sequence>
<evidence type="ECO:0000313" key="1">
    <source>
        <dbReference type="EMBL" id="KAF9880617.1"/>
    </source>
</evidence>
<keyword evidence="2" id="KW-1185">Reference proteome</keyword>
<protein>
    <recommendedName>
        <fullName evidence="3">BZIP domain-containing protein</fullName>
    </recommendedName>
</protein>
<dbReference type="InterPro" id="IPR021833">
    <property type="entry name" value="DUF3425"/>
</dbReference>
<dbReference type="OrthoDB" id="2245989at2759"/>
<reference evidence="1" key="2">
    <citation type="submission" date="2020-11" db="EMBL/GenBank/DDBJ databases">
        <title>Whole genome sequencing of Colletotrichum sp.</title>
        <authorList>
            <person name="Li H."/>
        </authorList>
    </citation>
    <scope>NUCLEOTIDE SEQUENCE</scope>
    <source>
        <strain evidence="1">CkLH20</strain>
    </source>
</reference>